<keyword evidence="3" id="KW-0349">Heme</keyword>
<dbReference type="Gene3D" id="1.10.630.10">
    <property type="entry name" value="Cytochrome P450"/>
    <property type="match status" value="1"/>
</dbReference>
<dbReference type="PRINTS" id="PR00385">
    <property type="entry name" value="P450"/>
</dbReference>
<comment type="similarity">
    <text evidence="2">Belongs to the cytochrome P450 family.</text>
</comment>
<keyword evidence="10" id="KW-1185">Reference proteome</keyword>
<dbReference type="Proteomes" id="UP001187192">
    <property type="component" value="Unassembled WGS sequence"/>
</dbReference>
<dbReference type="InterPro" id="IPR036396">
    <property type="entry name" value="Cyt_P450_sf"/>
</dbReference>
<dbReference type="FunFam" id="1.10.630.10:FF:000043">
    <property type="entry name" value="Cytochrome P450 99A2"/>
    <property type="match status" value="1"/>
</dbReference>
<evidence type="ECO:0000256" key="5">
    <source>
        <dbReference type="ARBA" id="ARBA00023002"/>
    </source>
</evidence>
<reference evidence="9" key="1">
    <citation type="submission" date="2023-07" db="EMBL/GenBank/DDBJ databases">
        <title>draft genome sequence of fig (Ficus carica).</title>
        <authorList>
            <person name="Takahashi T."/>
            <person name="Nishimura K."/>
        </authorList>
    </citation>
    <scope>NUCLEOTIDE SEQUENCE</scope>
</reference>
<keyword evidence="5" id="KW-0560">Oxidoreductase</keyword>
<protein>
    <recommendedName>
        <fullName evidence="11">Cytochrome P450</fullName>
    </recommendedName>
</protein>
<dbReference type="InterPro" id="IPR002401">
    <property type="entry name" value="Cyt_P450_E_grp-I"/>
</dbReference>
<comment type="cofactor">
    <cofactor evidence="1">
        <name>heme</name>
        <dbReference type="ChEBI" id="CHEBI:30413"/>
    </cofactor>
</comment>
<dbReference type="GO" id="GO:0004497">
    <property type="term" value="F:monooxygenase activity"/>
    <property type="evidence" value="ECO:0007669"/>
    <property type="project" value="UniProtKB-KW"/>
</dbReference>
<evidence type="ECO:0000313" key="9">
    <source>
        <dbReference type="EMBL" id="GMN49106.1"/>
    </source>
</evidence>
<dbReference type="AlphaFoldDB" id="A0AA88DAL6"/>
<evidence type="ECO:0000256" key="8">
    <source>
        <dbReference type="SAM" id="Phobius"/>
    </source>
</evidence>
<proteinExistence type="inferred from homology"/>
<dbReference type="GO" id="GO:0016705">
    <property type="term" value="F:oxidoreductase activity, acting on paired donors, with incorporation or reduction of molecular oxygen"/>
    <property type="evidence" value="ECO:0007669"/>
    <property type="project" value="InterPro"/>
</dbReference>
<dbReference type="PANTHER" id="PTHR47955">
    <property type="entry name" value="CYTOCHROME P450 FAMILY 71 PROTEIN"/>
    <property type="match status" value="1"/>
</dbReference>
<evidence type="ECO:0000256" key="4">
    <source>
        <dbReference type="ARBA" id="ARBA00022723"/>
    </source>
</evidence>
<organism evidence="9 10">
    <name type="scientific">Ficus carica</name>
    <name type="common">Common fig</name>
    <dbReference type="NCBI Taxonomy" id="3494"/>
    <lineage>
        <taxon>Eukaryota</taxon>
        <taxon>Viridiplantae</taxon>
        <taxon>Streptophyta</taxon>
        <taxon>Embryophyta</taxon>
        <taxon>Tracheophyta</taxon>
        <taxon>Spermatophyta</taxon>
        <taxon>Magnoliopsida</taxon>
        <taxon>eudicotyledons</taxon>
        <taxon>Gunneridae</taxon>
        <taxon>Pentapetalae</taxon>
        <taxon>rosids</taxon>
        <taxon>fabids</taxon>
        <taxon>Rosales</taxon>
        <taxon>Moraceae</taxon>
        <taxon>Ficeae</taxon>
        <taxon>Ficus</taxon>
    </lineage>
</organism>
<evidence type="ECO:0000256" key="6">
    <source>
        <dbReference type="ARBA" id="ARBA00023004"/>
    </source>
</evidence>
<comment type="caution">
    <text evidence="9">The sequence shown here is derived from an EMBL/GenBank/DDBJ whole genome shotgun (WGS) entry which is preliminary data.</text>
</comment>
<evidence type="ECO:0008006" key="11">
    <source>
        <dbReference type="Google" id="ProtNLM"/>
    </source>
</evidence>
<name>A0AA88DAL6_FICCA</name>
<keyword evidence="8" id="KW-0812">Transmembrane</keyword>
<dbReference type="CDD" id="cd11072">
    <property type="entry name" value="CYP71-like"/>
    <property type="match status" value="1"/>
</dbReference>
<dbReference type="InterPro" id="IPR001128">
    <property type="entry name" value="Cyt_P450"/>
</dbReference>
<dbReference type="GO" id="GO:0005506">
    <property type="term" value="F:iron ion binding"/>
    <property type="evidence" value="ECO:0007669"/>
    <property type="project" value="InterPro"/>
</dbReference>
<keyword evidence="8" id="KW-0472">Membrane</keyword>
<sequence length="443" mass="51054">MDYFSRDSLLLTMLLVATFIFIFNRRKRRRQHCSNIQPPSPRGFPIIGHLHLLTDMPHHSLARLADRLGPIVFLRLGRVPTVVVSSARLAGLVLKAHDHVFASRPQLVAAQYLSFGCSDVTFSRYGPYWRQARKICVSELLSHKRVNSFRLVRGEEMNRMLTHVLSAAGRTGSDHEVDMSKVFFSLANDILCRVAFGKRFIKKEGQNRHLTAVLAEAQELFGGFCAGDFYPDWQYWVDWVSGFKARLERNLEDLRQVCDEIIEEHVDRSTDSGGEDFVDVLLRVQRREDLEVPVTDDNLKALVLDMFVAGTDTTSAVLEWTLAELVRHPEIMKKAQEEVRKIACSAGTVDESHLQHFHYMKAVVKETMRLHPPVPLLVPRESMEDCILDGYEIRAKTRVLINSYAIGRDPESWEDPLKYDPERFKDHNIEFKDQDFRELELMM</sequence>
<gene>
    <name evidence="9" type="ORF">TIFTF001_018267</name>
</gene>
<dbReference type="EMBL" id="BTGU01000030">
    <property type="protein sequence ID" value="GMN49106.1"/>
    <property type="molecule type" value="Genomic_DNA"/>
</dbReference>
<dbReference type="GO" id="GO:0020037">
    <property type="term" value="F:heme binding"/>
    <property type="evidence" value="ECO:0007669"/>
    <property type="project" value="InterPro"/>
</dbReference>
<evidence type="ECO:0000256" key="2">
    <source>
        <dbReference type="ARBA" id="ARBA00010617"/>
    </source>
</evidence>
<dbReference type="Pfam" id="PF00067">
    <property type="entry name" value="p450"/>
    <property type="match status" value="1"/>
</dbReference>
<feature type="transmembrane region" description="Helical" evidence="8">
    <location>
        <begin position="6"/>
        <end position="23"/>
    </location>
</feature>
<keyword evidence="6" id="KW-0408">Iron</keyword>
<keyword evidence="8" id="KW-1133">Transmembrane helix</keyword>
<keyword evidence="7" id="KW-0503">Monooxygenase</keyword>
<dbReference type="PRINTS" id="PR00463">
    <property type="entry name" value="EP450I"/>
</dbReference>
<accession>A0AA88DAL6</accession>
<keyword evidence="4" id="KW-0479">Metal-binding</keyword>
<evidence type="ECO:0000256" key="3">
    <source>
        <dbReference type="ARBA" id="ARBA00022617"/>
    </source>
</evidence>
<evidence type="ECO:0000256" key="1">
    <source>
        <dbReference type="ARBA" id="ARBA00001971"/>
    </source>
</evidence>
<dbReference type="SUPFAM" id="SSF48264">
    <property type="entry name" value="Cytochrome P450"/>
    <property type="match status" value="1"/>
</dbReference>
<evidence type="ECO:0000256" key="7">
    <source>
        <dbReference type="ARBA" id="ARBA00023033"/>
    </source>
</evidence>
<evidence type="ECO:0000313" key="10">
    <source>
        <dbReference type="Proteomes" id="UP001187192"/>
    </source>
</evidence>